<dbReference type="Proteomes" id="UP000887576">
    <property type="component" value="Unplaced"/>
</dbReference>
<evidence type="ECO:0000313" key="1">
    <source>
        <dbReference type="Proteomes" id="UP000887576"/>
    </source>
</evidence>
<reference evidence="2" key="1">
    <citation type="submission" date="2022-11" db="UniProtKB">
        <authorList>
            <consortium name="WormBaseParasite"/>
        </authorList>
    </citation>
    <scope>IDENTIFICATION</scope>
</reference>
<dbReference type="WBParaSite" id="JU765_v2.g13468.t1">
    <property type="protein sequence ID" value="JU765_v2.g13468.t1"/>
    <property type="gene ID" value="JU765_v2.g13468"/>
</dbReference>
<name>A0AC34Q6G3_9BILA</name>
<evidence type="ECO:0000313" key="2">
    <source>
        <dbReference type="WBParaSite" id="JU765_v2.g13468.t1"/>
    </source>
</evidence>
<protein>
    <submittedName>
        <fullName evidence="2">Uncharacterized protein</fullName>
    </submittedName>
</protein>
<sequence length="74" mass="8452">MLDLIKQQLKKIAKKNDMAADDKLFNVIQSIDIYDKSIPDELKTLDFSILDEDTVNLIESFLGSPVISYEMDDV</sequence>
<proteinExistence type="predicted"/>
<accession>A0AC34Q6G3</accession>
<organism evidence="1 2">
    <name type="scientific">Panagrolaimus sp. JU765</name>
    <dbReference type="NCBI Taxonomy" id="591449"/>
    <lineage>
        <taxon>Eukaryota</taxon>
        <taxon>Metazoa</taxon>
        <taxon>Ecdysozoa</taxon>
        <taxon>Nematoda</taxon>
        <taxon>Chromadorea</taxon>
        <taxon>Rhabditida</taxon>
        <taxon>Tylenchina</taxon>
        <taxon>Panagrolaimomorpha</taxon>
        <taxon>Panagrolaimoidea</taxon>
        <taxon>Panagrolaimidae</taxon>
        <taxon>Panagrolaimus</taxon>
    </lineage>
</organism>